<proteinExistence type="predicted"/>
<comment type="caution">
    <text evidence="1">The sequence shown here is derived from an EMBL/GenBank/DDBJ whole genome shotgun (WGS) entry which is preliminary data.</text>
</comment>
<protein>
    <submittedName>
        <fullName evidence="1">Uncharacterized protein</fullName>
    </submittedName>
</protein>
<accession>A0A4C1YJI4</accession>
<evidence type="ECO:0000313" key="2">
    <source>
        <dbReference type="Proteomes" id="UP000299102"/>
    </source>
</evidence>
<dbReference type="Proteomes" id="UP000299102">
    <property type="component" value="Unassembled WGS sequence"/>
</dbReference>
<keyword evidence="2" id="KW-1185">Reference proteome</keyword>
<sequence length="180" mass="20574">MTSEIPAAWLGPQLRTQAEFGRSVKKVTESLFAFTPRSAHVAELTCRVRASRASPRLCPGLNYYSFEIGYCPCTHSLFFFTLPLHRNSNGTLHTVHTKITVFVGYQFTVLQEHRQKRRRMGESGRTVRADMRYVCRPFIVLPQLLTRVEKETANAGILSLALTFSRRKCWTYPPTAACTW</sequence>
<gene>
    <name evidence="1" type="ORF">EVAR_56273_1</name>
</gene>
<organism evidence="1 2">
    <name type="scientific">Eumeta variegata</name>
    <name type="common">Bagworm moth</name>
    <name type="synonym">Eumeta japonica</name>
    <dbReference type="NCBI Taxonomy" id="151549"/>
    <lineage>
        <taxon>Eukaryota</taxon>
        <taxon>Metazoa</taxon>
        <taxon>Ecdysozoa</taxon>
        <taxon>Arthropoda</taxon>
        <taxon>Hexapoda</taxon>
        <taxon>Insecta</taxon>
        <taxon>Pterygota</taxon>
        <taxon>Neoptera</taxon>
        <taxon>Endopterygota</taxon>
        <taxon>Lepidoptera</taxon>
        <taxon>Glossata</taxon>
        <taxon>Ditrysia</taxon>
        <taxon>Tineoidea</taxon>
        <taxon>Psychidae</taxon>
        <taxon>Oiketicinae</taxon>
        <taxon>Eumeta</taxon>
    </lineage>
</organism>
<evidence type="ECO:0000313" key="1">
    <source>
        <dbReference type="EMBL" id="GBP74982.1"/>
    </source>
</evidence>
<dbReference type="AlphaFoldDB" id="A0A4C1YJI4"/>
<reference evidence="1 2" key="1">
    <citation type="journal article" date="2019" name="Commun. Biol.">
        <title>The bagworm genome reveals a unique fibroin gene that provides high tensile strength.</title>
        <authorList>
            <person name="Kono N."/>
            <person name="Nakamura H."/>
            <person name="Ohtoshi R."/>
            <person name="Tomita M."/>
            <person name="Numata K."/>
            <person name="Arakawa K."/>
        </authorList>
    </citation>
    <scope>NUCLEOTIDE SEQUENCE [LARGE SCALE GENOMIC DNA]</scope>
</reference>
<name>A0A4C1YJI4_EUMVA</name>
<dbReference type="EMBL" id="BGZK01001231">
    <property type="protein sequence ID" value="GBP74982.1"/>
    <property type="molecule type" value="Genomic_DNA"/>
</dbReference>